<keyword evidence="3 6" id="KW-0812">Transmembrane</keyword>
<dbReference type="Proteomes" id="UP000033092">
    <property type="component" value="Chromosome"/>
</dbReference>
<dbReference type="EMBL" id="CP009507">
    <property type="protein sequence ID" value="AKB30985.1"/>
    <property type="molecule type" value="Genomic_DNA"/>
</dbReference>
<dbReference type="HOGENOM" id="CLU_149100_0_0_2"/>
<proteinExistence type="predicted"/>
<feature type="transmembrane region" description="Helical" evidence="6">
    <location>
        <begin position="114"/>
        <end position="134"/>
    </location>
</feature>
<evidence type="ECO:0000313" key="8">
    <source>
        <dbReference type="EMBL" id="AKB30985.1"/>
    </source>
</evidence>
<feature type="transmembrane region" description="Helical" evidence="6">
    <location>
        <begin position="89"/>
        <end position="108"/>
    </location>
</feature>
<dbReference type="PATRIC" id="fig|1434119.4.peg.367"/>
<dbReference type="PANTHER" id="PTHR43840:SF15">
    <property type="entry name" value="MITOCHONDRIAL METAL TRANSPORTER 1-RELATED"/>
    <property type="match status" value="1"/>
</dbReference>
<keyword evidence="2" id="KW-0813">Transport</keyword>
<dbReference type="InterPro" id="IPR027469">
    <property type="entry name" value="Cation_efflux_TMD_sf"/>
</dbReference>
<name>A0A0E3PAB8_9EURY</name>
<keyword evidence="4 6" id="KW-1133">Transmembrane helix</keyword>
<dbReference type="InterPro" id="IPR050291">
    <property type="entry name" value="CDF_Transporter"/>
</dbReference>
<dbReference type="KEGG" id="msz:MSSIH_0295"/>
<feature type="domain" description="Cation efflux protein transmembrane" evidence="7">
    <location>
        <begin position="2"/>
        <end position="86"/>
    </location>
</feature>
<evidence type="ECO:0000256" key="3">
    <source>
        <dbReference type="ARBA" id="ARBA00022692"/>
    </source>
</evidence>
<feature type="transmembrane region" description="Helical" evidence="6">
    <location>
        <begin position="53"/>
        <end position="77"/>
    </location>
</feature>
<evidence type="ECO:0000313" key="9">
    <source>
        <dbReference type="Proteomes" id="UP000033092"/>
    </source>
</evidence>
<protein>
    <submittedName>
        <fullName evidence="8">Cobalt-zinc-cadmium resistance protein</fullName>
    </submittedName>
</protein>
<dbReference type="AlphaFoldDB" id="A0A0E3PAB8"/>
<evidence type="ECO:0000256" key="2">
    <source>
        <dbReference type="ARBA" id="ARBA00022448"/>
    </source>
</evidence>
<comment type="subcellular location">
    <subcellularLocation>
        <location evidence="1">Membrane</location>
        <topology evidence="1">Multi-pass membrane protein</topology>
    </subcellularLocation>
</comment>
<dbReference type="Gene3D" id="1.20.1510.10">
    <property type="entry name" value="Cation efflux protein transmembrane domain"/>
    <property type="match status" value="2"/>
</dbReference>
<dbReference type="RefSeq" id="WP_261788977.1">
    <property type="nucleotide sequence ID" value="NZ_CP009507.1"/>
</dbReference>
<reference evidence="8 9" key="1">
    <citation type="submission" date="2014-07" db="EMBL/GenBank/DDBJ databases">
        <title>Methanogenic archaea and the global carbon cycle.</title>
        <authorList>
            <person name="Henriksen J.R."/>
            <person name="Luke J."/>
            <person name="Reinhart S."/>
            <person name="Benedict M.N."/>
            <person name="Youngblut N.D."/>
            <person name="Metcalf M.E."/>
            <person name="Whitaker R.J."/>
            <person name="Metcalf W.W."/>
        </authorList>
    </citation>
    <scope>NUCLEOTIDE SEQUENCE [LARGE SCALE GENOMIC DNA]</scope>
    <source>
        <strain evidence="8 9">HI350</strain>
    </source>
</reference>
<dbReference type="PANTHER" id="PTHR43840">
    <property type="entry name" value="MITOCHONDRIAL METAL TRANSPORTER 1-RELATED"/>
    <property type="match status" value="1"/>
</dbReference>
<dbReference type="SUPFAM" id="SSF161111">
    <property type="entry name" value="Cation efflux protein transmembrane domain-like"/>
    <property type="match status" value="1"/>
</dbReference>
<sequence length="145" mass="15474">MVTAVLQILVVYISGSVALLADTIHNFGDTATAIPLGFAFILARRKANKRFTYGYGIEGLAGVVIVFLILFNALVAAYECIDRIFHARADGYTSLAVLFGAIGVWLGYPLADPIIGLVITLAILHSGTPAKLFLPACSTGWTRES</sequence>
<dbReference type="InterPro" id="IPR058533">
    <property type="entry name" value="Cation_efflux_TM"/>
</dbReference>
<evidence type="ECO:0000256" key="4">
    <source>
        <dbReference type="ARBA" id="ARBA00022989"/>
    </source>
</evidence>
<dbReference type="Pfam" id="PF01545">
    <property type="entry name" value="Cation_efflux"/>
    <property type="match status" value="1"/>
</dbReference>
<evidence type="ECO:0000256" key="6">
    <source>
        <dbReference type="SAM" id="Phobius"/>
    </source>
</evidence>
<gene>
    <name evidence="8" type="ORF">MSSIH_0295</name>
</gene>
<organism evidence="8 9">
    <name type="scientific">Methanosarcina siciliae HI350</name>
    <dbReference type="NCBI Taxonomy" id="1434119"/>
    <lineage>
        <taxon>Archaea</taxon>
        <taxon>Methanobacteriati</taxon>
        <taxon>Methanobacteriota</taxon>
        <taxon>Stenosarchaea group</taxon>
        <taxon>Methanomicrobia</taxon>
        <taxon>Methanosarcinales</taxon>
        <taxon>Methanosarcinaceae</taxon>
        <taxon>Methanosarcina</taxon>
    </lineage>
</organism>
<dbReference type="GO" id="GO:0016020">
    <property type="term" value="C:membrane"/>
    <property type="evidence" value="ECO:0007669"/>
    <property type="project" value="UniProtKB-SubCell"/>
</dbReference>
<evidence type="ECO:0000256" key="5">
    <source>
        <dbReference type="ARBA" id="ARBA00023136"/>
    </source>
</evidence>
<evidence type="ECO:0000259" key="7">
    <source>
        <dbReference type="Pfam" id="PF01545"/>
    </source>
</evidence>
<dbReference type="GeneID" id="75279340"/>
<accession>A0A0E3PAB8</accession>
<keyword evidence="5 6" id="KW-0472">Membrane</keyword>
<evidence type="ECO:0000256" key="1">
    <source>
        <dbReference type="ARBA" id="ARBA00004141"/>
    </source>
</evidence>
<dbReference type="GO" id="GO:0008324">
    <property type="term" value="F:monoatomic cation transmembrane transporter activity"/>
    <property type="evidence" value="ECO:0007669"/>
    <property type="project" value="InterPro"/>
</dbReference>